<sequence>MVTAAFEAGGGFVSPLYEAPWLGQWQGDPLLAHLRGDFVCVPFGMPGHGYAANHAWELLDVSDERAVLSIAYPEDHPVERVTREVVCADGALEFADSIEMREPASLPLGLHPMFRLPDGVGEARLVLPDAAAILTPPQPPEPTARLLPGQRFIDPTRAPSVDGTADLTRLPWEGRSEDLAQLVDVVEGRVGLVVDGVTTVLEWDQTVLKHCLLWVSNRGRDYPPWNGRNLCLGVEPVTSAFDLGAEASAGRNPVADEGVQTAVSLEPGETHVVHHRVSVTAS</sequence>
<organism evidence="1 2">
    <name type="scientific">Tessaracoccus flavus</name>
    <dbReference type="NCBI Taxonomy" id="1610493"/>
    <lineage>
        <taxon>Bacteria</taxon>
        <taxon>Bacillati</taxon>
        <taxon>Actinomycetota</taxon>
        <taxon>Actinomycetes</taxon>
        <taxon>Propionibacteriales</taxon>
        <taxon>Propionibacteriaceae</taxon>
        <taxon>Tessaracoccus</taxon>
    </lineage>
</organism>
<protein>
    <recommendedName>
        <fullName evidence="3">Aldose 1-epimerase</fullName>
    </recommendedName>
</protein>
<dbReference type="Proteomes" id="UP000188324">
    <property type="component" value="Chromosome"/>
</dbReference>
<dbReference type="InterPro" id="IPR011013">
    <property type="entry name" value="Gal_mutarotase_sf_dom"/>
</dbReference>
<evidence type="ECO:0000313" key="1">
    <source>
        <dbReference type="EMBL" id="AQP46159.1"/>
    </source>
</evidence>
<dbReference type="EMBL" id="CP019605">
    <property type="protein sequence ID" value="AQP46159.1"/>
    <property type="molecule type" value="Genomic_DNA"/>
</dbReference>
<dbReference type="GO" id="GO:0030246">
    <property type="term" value="F:carbohydrate binding"/>
    <property type="evidence" value="ECO:0007669"/>
    <property type="project" value="InterPro"/>
</dbReference>
<dbReference type="KEGG" id="tfl:RPIT_12820"/>
<accession>A0A1Q2CJ62</accession>
<dbReference type="GO" id="GO:0005975">
    <property type="term" value="P:carbohydrate metabolic process"/>
    <property type="evidence" value="ECO:0007669"/>
    <property type="project" value="InterPro"/>
</dbReference>
<name>A0A1Q2CJ62_9ACTN</name>
<dbReference type="GO" id="GO:0003824">
    <property type="term" value="F:catalytic activity"/>
    <property type="evidence" value="ECO:0007669"/>
    <property type="project" value="InterPro"/>
</dbReference>
<reference evidence="1 2" key="1">
    <citation type="journal article" date="2016" name="Int. J. Syst. Evol. Microbiol.">
        <title>Tessaracoccus flavus sp. nov., isolated from the drainage system of a lindane-producing factory.</title>
        <authorList>
            <person name="Kumari R."/>
            <person name="Singh P."/>
            <person name="Schumann P."/>
            <person name="Lal R."/>
        </authorList>
    </citation>
    <scope>NUCLEOTIDE SEQUENCE [LARGE SCALE GENOMIC DNA]</scope>
    <source>
        <strain evidence="1 2">RP1T</strain>
    </source>
</reference>
<evidence type="ECO:0008006" key="3">
    <source>
        <dbReference type="Google" id="ProtNLM"/>
    </source>
</evidence>
<gene>
    <name evidence="1" type="ORF">RPIT_12820</name>
</gene>
<proteinExistence type="predicted"/>
<dbReference type="SUPFAM" id="SSF74650">
    <property type="entry name" value="Galactose mutarotase-like"/>
    <property type="match status" value="1"/>
</dbReference>
<dbReference type="InterPro" id="IPR014718">
    <property type="entry name" value="GH-type_carb-bd"/>
</dbReference>
<dbReference type="Gene3D" id="2.70.98.10">
    <property type="match status" value="1"/>
</dbReference>
<evidence type="ECO:0000313" key="2">
    <source>
        <dbReference type="Proteomes" id="UP000188324"/>
    </source>
</evidence>
<keyword evidence="2" id="KW-1185">Reference proteome</keyword>
<dbReference type="STRING" id="1610493.RPIT_12820"/>
<dbReference type="AlphaFoldDB" id="A0A1Q2CJ62"/>